<evidence type="ECO:0000259" key="7">
    <source>
        <dbReference type="Pfam" id="PF02518"/>
    </source>
</evidence>
<feature type="transmembrane region" description="Helical" evidence="6">
    <location>
        <begin position="201"/>
        <end position="222"/>
    </location>
</feature>
<dbReference type="InterPro" id="IPR036890">
    <property type="entry name" value="HATPase_C_sf"/>
</dbReference>
<evidence type="ECO:0000313" key="9">
    <source>
        <dbReference type="Proteomes" id="UP000183816"/>
    </source>
</evidence>
<evidence type="ECO:0000256" key="2">
    <source>
        <dbReference type="ARBA" id="ARBA00012438"/>
    </source>
</evidence>
<dbReference type="InterPro" id="IPR003594">
    <property type="entry name" value="HATPase_dom"/>
</dbReference>
<keyword evidence="3" id="KW-0808">Transferase</keyword>
<evidence type="ECO:0000256" key="4">
    <source>
        <dbReference type="ARBA" id="ARBA00022777"/>
    </source>
</evidence>
<proteinExistence type="predicted"/>
<dbReference type="OrthoDB" id="9768405at2"/>
<feature type="transmembrane region" description="Helical" evidence="6">
    <location>
        <begin position="9"/>
        <end position="27"/>
    </location>
</feature>
<evidence type="ECO:0000256" key="6">
    <source>
        <dbReference type="SAM" id="Phobius"/>
    </source>
</evidence>
<feature type="transmembrane region" description="Helical" evidence="6">
    <location>
        <begin position="292"/>
        <end position="314"/>
    </location>
</feature>
<dbReference type="GO" id="GO:0000160">
    <property type="term" value="P:phosphorelay signal transduction system"/>
    <property type="evidence" value="ECO:0007669"/>
    <property type="project" value="UniProtKB-KW"/>
</dbReference>
<keyword evidence="6" id="KW-0472">Membrane</keyword>
<dbReference type="SUPFAM" id="SSF55874">
    <property type="entry name" value="ATPase domain of HSP90 chaperone/DNA topoisomerase II/histidine kinase"/>
    <property type="match status" value="1"/>
</dbReference>
<dbReference type="RefSeq" id="WP_074481359.1">
    <property type="nucleotide sequence ID" value="NZ_FNJK01000001.1"/>
</dbReference>
<keyword evidence="5" id="KW-0902">Two-component regulatory system</keyword>
<feature type="transmembrane region" description="Helical" evidence="6">
    <location>
        <begin position="234"/>
        <end position="255"/>
    </location>
</feature>
<feature type="transmembrane region" description="Helical" evidence="6">
    <location>
        <begin position="353"/>
        <end position="371"/>
    </location>
</feature>
<dbReference type="EC" id="2.7.13.3" evidence="2"/>
<dbReference type="GO" id="GO:0004673">
    <property type="term" value="F:protein histidine kinase activity"/>
    <property type="evidence" value="ECO:0007669"/>
    <property type="project" value="UniProtKB-EC"/>
</dbReference>
<evidence type="ECO:0000313" key="8">
    <source>
        <dbReference type="EMBL" id="SDO43613.1"/>
    </source>
</evidence>
<feature type="transmembrane region" description="Helical" evidence="6">
    <location>
        <begin position="267"/>
        <end position="286"/>
    </location>
</feature>
<dbReference type="SUPFAM" id="SSF50156">
    <property type="entry name" value="PDZ domain-like"/>
    <property type="match status" value="1"/>
</dbReference>
<feature type="domain" description="Histidine kinase/HSP90-like ATPase" evidence="7">
    <location>
        <begin position="496"/>
        <end position="580"/>
    </location>
</feature>
<dbReference type="PANTHER" id="PTHR24421:SF10">
    <property type="entry name" value="NITRATE_NITRITE SENSOR PROTEIN NARQ"/>
    <property type="match status" value="1"/>
</dbReference>
<dbReference type="Proteomes" id="UP000183816">
    <property type="component" value="Unassembled WGS sequence"/>
</dbReference>
<protein>
    <recommendedName>
        <fullName evidence="2">histidine kinase</fullName>
        <ecNumber evidence="2">2.7.13.3</ecNumber>
    </recommendedName>
</protein>
<evidence type="ECO:0000256" key="1">
    <source>
        <dbReference type="ARBA" id="ARBA00000085"/>
    </source>
</evidence>
<keyword evidence="6" id="KW-0812">Transmembrane</keyword>
<comment type="catalytic activity">
    <reaction evidence="1">
        <text>ATP + protein L-histidine = ADP + protein N-phospho-L-histidine.</text>
        <dbReference type="EC" id="2.7.13.3"/>
    </reaction>
</comment>
<gene>
    <name evidence="8" type="ORF">SAMN05216347_10148</name>
</gene>
<evidence type="ECO:0000256" key="3">
    <source>
        <dbReference type="ARBA" id="ARBA00022679"/>
    </source>
</evidence>
<reference evidence="8 9" key="1">
    <citation type="submission" date="2016-10" db="EMBL/GenBank/DDBJ databases">
        <authorList>
            <person name="de Groot N.N."/>
        </authorList>
    </citation>
    <scope>NUCLEOTIDE SEQUENCE [LARGE SCALE GENOMIC DNA]</scope>
    <source>
        <strain evidence="8 9">Sb04</strain>
    </source>
</reference>
<feature type="transmembrane region" description="Helical" evidence="6">
    <location>
        <begin position="326"/>
        <end position="347"/>
    </location>
</feature>
<feature type="transmembrane region" description="Helical" evidence="6">
    <location>
        <begin position="146"/>
        <end position="163"/>
    </location>
</feature>
<feature type="transmembrane region" description="Helical" evidence="6">
    <location>
        <begin position="169"/>
        <end position="189"/>
    </location>
</feature>
<dbReference type="InterPro" id="IPR050482">
    <property type="entry name" value="Sensor_HK_TwoCompSys"/>
</dbReference>
<name>A0A1H0JJE9_STREI</name>
<evidence type="ECO:0000256" key="5">
    <source>
        <dbReference type="ARBA" id="ARBA00023012"/>
    </source>
</evidence>
<keyword evidence="6" id="KW-1133">Transmembrane helix</keyword>
<dbReference type="InterPro" id="IPR036034">
    <property type="entry name" value="PDZ_sf"/>
</dbReference>
<feature type="transmembrane region" description="Helical" evidence="6">
    <location>
        <begin position="115"/>
        <end position="134"/>
    </location>
</feature>
<accession>A0A1H0JJE9</accession>
<dbReference type="AlphaFoldDB" id="A0A1H0JJE9"/>
<keyword evidence="4 8" id="KW-0418">Kinase</keyword>
<organism evidence="8 9">
    <name type="scientific">Streptococcus equinus</name>
    <name type="common">Streptococcus bovis</name>
    <dbReference type="NCBI Taxonomy" id="1335"/>
    <lineage>
        <taxon>Bacteria</taxon>
        <taxon>Bacillati</taxon>
        <taxon>Bacillota</taxon>
        <taxon>Bacilli</taxon>
        <taxon>Lactobacillales</taxon>
        <taxon>Streptococcaceae</taxon>
        <taxon>Streptococcus</taxon>
    </lineage>
</organism>
<dbReference type="PANTHER" id="PTHR24421">
    <property type="entry name" value="NITRATE/NITRITE SENSOR PROTEIN NARX-RELATED"/>
    <property type="match status" value="1"/>
</dbReference>
<dbReference type="Pfam" id="PF02518">
    <property type="entry name" value="HATPase_c"/>
    <property type="match status" value="1"/>
</dbReference>
<dbReference type="EMBL" id="FNJK01000001">
    <property type="protein sequence ID" value="SDO43613.1"/>
    <property type="molecule type" value="Genomic_DNA"/>
</dbReference>
<sequence>MLGSAKKFCLRMALILFLVIGVYYAIFTSQHHYLGIEADFKNGHWVVTDIHNGGLAKKSALTEGDMILKIGHQDSKENALLNKWLIVEQAKSILVEDNQQEKRISFKEKKSFDSLFVIFESIALVLLVWAILPLKKDKSSKTSRRYSLFLIATAFFLSSLIPSSMGNTLGRFFVVSYITLLPFFIDVFWRASVLKEAATKLSVFSRIVILYSLITMLIFALVEQFSLPLIVVKYLSNGVFYVSFSFLLILAALSLVKDYSSFLLQKVNLILLTILSLIPLFIGYIFPLPYDLPFSCTIPLLFLPITGAVNHLIVNRLTMTRTHLPLPVVYILVAIVSTFVMVSFAVMMQFMPVWFVAIYCFLFLLCSLPIIKDFMDMAKQLNYRLDRQTIFSAVEMEREDIAITIHDTIIQEVIYHKKQIESEDNINKGEVLNTLDDVVFELRELCSNIYPLMIKELGLKNAILELLNKFQKEEPVLIEHELAFERLPFESRVSNFILRSIKELITNSIMHGNAKQIKLSLFETAEQVVVEVVDDGEFIERSDDHKSHFGLNVIAEKLVLLGGELQIEKSPTRVRMLLPKGDKNDKNSSD</sequence>
<dbReference type="Gene3D" id="3.30.565.10">
    <property type="entry name" value="Histidine kinase-like ATPase, C-terminal domain"/>
    <property type="match status" value="1"/>
</dbReference>